<dbReference type="CDD" id="cd07516">
    <property type="entry name" value="HAD_Pase"/>
    <property type="match status" value="1"/>
</dbReference>
<protein>
    <submittedName>
        <fullName evidence="1">Cof-type HAD-IIB family hydrolase</fullName>
    </submittedName>
</protein>
<comment type="caution">
    <text evidence="1">The sequence shown here is derived from an EMBL/GenBank/DDBJ whole genome shotgun (WGS) entry which is preliminary data.</text>
</comment>
<dbReference type="InterPro" id="IPR006379">
    <property type="entry name" value="HAD-SF_hydro_IIB"/>
</dbReference>
<accession>A0ABP3UMM6</accession>
<dbReference type="PANTHER" id="PTHR10000:SF55">
    <property type="entry name" value="5-AMINO-6-(5-PHOSPHO-D-RIBITYLAMINO)URACIL PHOSPHATASE YCSE"/>
    <property type="match status" value="1"/>
</dbReference>
<dbReference type="SUPFAM" id="SSF56784">
    <property type="entry name" value="HAD-like"/>
    <property type="match status" value="1"/>
</dbReference>
<dbReference type="InterPro" id="IPR023214">
    <property type="entry name" value="HAD_sf"/>
</dbReference>
<sequence>MNLIATDLDGTLLNSKSKISTENAKAIKCAQSKGIEVVIATGRSYFDALSLCKEVDISTYIISGNGSAIHSPDGEEIYSSTIEEKDAHKIIAHLNNKNYYYEVATENALYTPFNIKGVLDTEINKMKSNDPKLDTLPFEHAKKMQFSQSGFVLVNNYKEILEKTKKYYKILGISFDKLKREKGINKFKKMENLALVSSWEYNFEITNKDASKGNALKRLSSILGVNLDKSIAIGDSYNDISMLEVCKHTVAMGNAHLDIKNLCKTISTTNDENGVAYAINKLALSS</sequence>
<dbReference type="PANTHER" id="PTHR10000">
    <property type="entry name" value="PHOSPHOSERINE PHOSPHATASE"/>
    <property type="match status" value="1"/>
</dbReference>
<evidence type="ECO:0000313" key="2">
    <source>
        <dbReference type="Proteomes" id="UP001501510"/>
    </source>
</evidence>
<evidence type="ECO:0000313" key="1">
    <source>
        <dbReference type="EMBL" id="GAA0738871.1"/>
    </source>
</evidence>
<dbReference type="RefSeq" id="WP_343760717.1">
    <property type="nucleotide sequence ID" value="NZ_BAAACG010000008.1"/>
</dbReference>
<dbReference type="Gene3D" id="3.40.50.1000">
    <property type="entry name" value="HAD superfamily/HAD-like"/>
    <property type="match status" value="1"/>
</dbReference>
<dbReference type="InterPro" id="IPR000150">
    <property type="entry name" value="Cof"/>
</dbReference>
<dbReference type="Pfam" id="PF08282">
    <property type="entry name" value="Hydrolase_3"/>
    <property type="match status" value="1"/>
</dbReference>
<dbReference type="SFLD" id="SFLDS00003">
    <property type="entry name" value="Haloacid_Dehalogenase"/>
    <property type="match status" value="1"/>
</dbReference>
<name>A0ABP3UMM6_9CLOT</name>
<gene>
    <name evidence="1" type="ORF">GCM10008906_16870</name>
</gene>
<dbReference type="PROSITE" id="PS01228">
    <property type="entry name" value="COF_1"/>
    <property type="match status" value="1"/>
</dbReference>
<dbReference type="NCBIfam" id="TIGR00099">
    <property type="entry name" value="Cof-subfamily"/>
    <property type="match status" value="1"/>
</dbReference>
<keyword evidence="2" id="KW-1185">Reference proteome</keyword>
<dbReference type="GO" id="GO:0016787">
    <property type="term" value="F:hydrolase activity"/>
    <property type="evidence" value="ECO:0007669"/>
    <property type="project" value="UniProtKB-KW"/>
</dbReference>
<dbReference type="SFLD" id="SFLDG01144">
    <property type="entry name" value="C2.B.4:_PGP_Like"/>
    <property type="match status" value="1"/>
</dbReference>
<proteinExistence type="predicted"/>
<dbReference type="SFLD" id="SFLDG01140">
    <property type="entry name" value="C2.B:_Phosphomannomutase_and_P"/>
    <property type="match status" value="1"/>
</dbReference>
<dbReference type="Gene3D" id="3.30.1240.10">
    <property type="match status" value="1"/>
</dbReference>
<dbReference type="Proteomes" id="UP001501510">
    <property type="component" value="Unassembled WGS sequence"/>
</dbReference>
<reference evidence="2" key="1">
    <citation type="journal article" date="2019" name="Int. J. Syst. Evol. Microbiol.">
        <title>The Global Catalogue of Microorganisms (GCM) 10K type strain sequencing project: providing services to taxonomists for standard genome sequencing and annotation.</title>
        <authorList>
            <consortium name="The Broad Institute Genomics Platform"/>
            <consortium name="The Broad Institute Genome Sequencing Center for Infectious Disease"/>
            <person name="Wu L."/>
            <person name="Ma J."/>
        </authorList>
    </citation>
    <scope>NUCLEOTIDE SEQUENCE [LARGE SCALE GENOMIC DNA]</scope>
    <source>
        <strain evidence="2">JCM 1407</strain>
    </source>
</reference>
<dbReference type="NCBIfam" id="TIGR01484">
    <property type="entry name" value="HAD-SF-IIB"/>
    <property type="match status" value="1"/>
</dbReference>
<dbReference type="InterPro" id="IPR036412">
    <property type="entry name" value="HAD-like_sf"/>
</dbReference>
<dbReference type="EMBL" id="BAAACG010000008">
    <property type="protein sequence ID" value="GAA0738871.1"/>
    <property type="molecule type" value="Genomic_DNA"/>
</dbReference>
<keyword evidence="1" id="KW-0378">Hydrolase</keyword>
<organism evidence="1 2">
    <name type="scientific">Clostridium oceanicum</name>
    <dbReference type="NCBI Taxonomy" id="1543"/>
    <lineage>
        <taxon>Bacteria</taxon>
        <taxon>Bacillati</taxon>
        <taxon>Bacillota</taxon>
        <taxon>Clostridia</taxon>
        <taxon>Eubacteriales</taxon>
        <taxon>Clostridiaceae</taxon>
        <taxon>Clostridium</taxon>
    </lineage>
</organism>